<sequence length="81" mass="9375">MLKYKIDVGNELEKAGINMYIAKTTKILSQDTLKKIKNGDTNIALESLNRICAILNMQPEDLILYEDNAEEKERLFKNFPR</sequence>
<dbReference type="RefSeq" id="WP_003497121.1">
    <property type="nucleotide sequence ID" value="NZ_JADNHH010000018.1"/>
</dbReference>
<accession>A0AAW6B161</accession>
<dbReference type="Proteomes" id="UP001300871">
    <property type="component" value="Unassembled WGS sequence"/>
</dbReference>
<proteinExistence type="predicted"/>
<dbReference type="InterPro" id="IPR010982">
    <property type="entry name" value="Lambda_DNA-bd_dom_sf"/>
</dbReference>
<evidence type="ECO:0000313" key="3">
    <source>
        <dbReference type="Proteomes" id="UP001300871"/>
    </source>
</evidence>
<reference evidence="2" key="1">
    <citation type="submission" date="2023-01" db="EMBL/GenBank/DDBJ databases">
        <title>Human gut microbiome strain richness.</title>
        <authorList>
            <person name="Chen-Liaw A."/>
        </authorList>
    </citation>
    <scope>NUCLEOTIDE SEQUENCE</scope>
    <source>
        <strain evidence="2">B1_m1001713B170214d0_201011</strain>
    </source>
</reference>
<dbReference type="SUPFAM" id="SSF47413">
    <property type="entry name" value="lambda repressor-like DNA-binding domains"/>
    <property type="match status" value="1"/>
</dbReference>
<dbReference type="AlphaFoldDB" id="A0AAW6B161"/>
<dbReference type="PROSITE" id="PS50943">
    <property type="entry name" value="HTH_CROC1"/>
    <property type="match status" value="1"/>
</dbReference>
<dbReference type="GO" id="GO:0003677">
    <property type="term" value="F:DNA binding"/>
    <property type="evidence" value="ECO:0007669"/>
    <property type="project" value="InterPro"/>
</dbReference>
<evidence type="ECO:0000259" key="1">
    <source>
        <dbReference type="PROSITE" id="PS50943"/>
    </source>
</evidence>
<feature type="domain" description="HTH cro/C1-type" evidence="1">
    <location>
        <begin position="28"/>
        <end position="62"/>
    </location>
</feature>
<dbReference type="Gene3D" id="1.10.260.40">
    <property type="entry name" value="lambda repressor-like DNA-binding domains"/>
    <property type="match status" value="1"/>
</dbReference>
<comment type="caution">
    <text evidence="2">The sequence shown here is derived from an EMBL/GenBank/DDBJ whole genome shotgun (WGS) entry which is preliminary data.</text>
</comment>
<dbReference type="EMBL" id="JAQLGM010000045">
    <property type="protein sequence ID" value="MDB2001669.1"/>
    <property type="molecule type" value="Genomic_DNA"/>
</dbReference>
<evidence type="ECO:0000313" key="2">
    <source>
        <dbReference type="EMBL" id="MDB2001669.1"/>
    </source>
</evidence>
<dbReference type="Pfam" id="PF13443">
    <property type="entry name" value="HTH_26"/>
    <property type="match status" value="1"/>
</dbReference>
<dbReference type="InterPro" id="IPR001387">
    <property type="entry name" value="Cro/C1-type_HTH"/>
</dbReference>
<organism evidence="2 3">
    <name type="scientific">Clostridium symbiosum</name>
    <name type="common">Bacteroides symbiosus</name>
    <dbReference type="NCBI Taxonomy" id="1512"/>
    <lineage>
        <taxon>Bacteria</taxon>
        <taxon>Bacillati</taxon>
        <taxon>Bacillota</taxon>
        <taxon>Clostridia</taxon>
        <taxon>Lachnospirales</taxon>
        <taxon>Lachnospiraceae</taxon>
        <taxon>Otoolea</taxon>
    </lineage>
</organism>
<gene>
    <name evidence="2" type="ORF">PM006_15805</name>
</gene>
<name>A0AAW6B161_CLOSY</name>
<protein>
    <submittedName>
        <fullName evidence="2">Helix-turn-helix transcriptional regulator</fullName>
    </submittedName>
</protein>